<evidence type="ECO:0000256" key="4">
    <source>
        <dbReference type="ARBA" id="ARBA00022840"/>
    </source>
</evidence>
<dbReference type="Pfam" id="PF00005">
    <property type="entry name" value="ABC_tran"/>
    <property type="match status" value="1"/>
</dbReference>
<dbReference type="InterPro" id="IPR017871">
    <property type="entry name" value="ABC_transporter-like_CS"/>
</dbReference>
<name>A0ABN2N6W7_9PSEU</name>
<proteinExistence type="inferred from homology"/>
<dbReference type="InterPro" id="IPR003439">
    <property type="entry name" value="ABC_transporter-like_ATP-bd"/>
</dbReference>
<dbReference type="PROSITE" id="PS50893">
    <property type="entry name" value="ABC_TRANSPORTER_2"/>
    <property type="match status" value="1"/>
</dbReference>
<dbReference type="EMBL" id="BAAAQK010000012">
    <property type="protein sequence ID" value="GAA1855610.1"/>
    <property type="molecule type" value="Genomic_DNA"/>
</dbReference>
<reference evidence="6 7" key="1">
    <citation type="journal article" date="2019" name="Int. J. Syst. Evol. Microbiol.">
        <title>The Global Catalogue of Microorganisms (GCM) 10K type strain sequencing project: providing services to taxonomists for standard genome sequencing and annotation.</title>
        <authorList>
            <consortium name="The Broad Institute Genomics Platform"/>
            <consortium name="The Broad Institute Genome Sequencing Center for Infectious Disease"/>
            <person name="Wu L."/>
            <person name="Ma J."/>
        </authorList>
    </citation>
    <scope>NUCLEOTIDE SEQUENCE [LARGE SCALE GENOMIC DNA]</scope>
    <source>
        <strain evidence="6 7">JCM 16009</strain>
    </source>
</reference>
<dbReference type="Proteomes" id="UP001500449">
    <property type="component" value="Unassembled WGS sequence"/>
</dbReference>
<dbReference type="Gene3D" id="3.40.50.300">
    <property type="entry name" value="P-loop containing nucleotide triphosphate hydrolases"/>
    <property type="match status" value="1"/>
</dbReference>
<evidence type="ECO:0000313" key="7">
    <source>
        <dbReference type="Proteomes" id="UP001500449"/>
    </source>
</evidence>
<evidence type="ECO:0000256" key="1">
    <source>
        <dbReference type="ARBA" id="ARBA00005417"/>
    </source>
</evidence>
<dbReference type="SMART" id="SM00382">
    <property type="entry name" value="AAA"/>
    <property type="match status" value="1"/>
</dbReference>
<dbReference type="RefSeq" id="WP_344418922.1">
    <property type="nucleotide sequence ID" value="NZ_BAAAQK010000012.1"/>
</dbReference>
<dbReference type="InterPro" id="IPR003593">
    <property type="entry name" value="AAA+_ATPase"/>
</dbReference>
<gene>
    <name evidence="6" type="ORF">GCM10009836_39660</name>
</gene>
<dbReference type="PROSITE" id="PS00211">
    <property type="entry name" value="ABC_TRANSPORTER_1"/>
    <property type="match status" value="1"/>
</dbReference>
<keyword evidence="7" id="KW-1185">Reference proteome</keyword>
<dbReference type="InterPro" id="IPR050319">
    <property type="entry name" value="ABC_transp_ATP-bind"/>
</dbReference>
<evidence type="ECO:0000313" key="6">
    <source>
        <dbReference type="EMBL" id="GAA1855610.1"/>
    </source>
</evidence>
<organism evidence="6 7">
    <name type="scientific">Pseudonocardia ailaonensis</name>
    <dbReference type="NCBI Taxonomy" id="367279"/>
    <lineage>
        <taxon>Bacteria</taxon>
        <taxon>Bacillati</taxon>
        <taxon>Actinomycetota</taxon>
        <taxon>Actinomycetes</taxon>
        <taxon>Pseudonocardiales</taxon>
        <taxon>Pseudonocardiaceae</taxon>
        <taxon>Pseudonocardia</taxon>
    </lineage>
</organism>
<dbReference type="SUPFAM" id="SSF52540">
    <property type="entry name" value="P-loop containing nucleoside triphosphate hydrolases"/>
    <property type="match status" value="1"/>
</dbReference>
<evidence type="ECO:0000256" key="2">
    <source>
        <dbReference type="ARBA" id="ARBA00022448"/>
    </source>
</evidence>
<comment type="caution">
    <text evidence="6">The sequence shown here is derived from an EMBL/GenBank/DDBJ whole genome shotgun (WGS) entry which is preliminary data.</text>
</comment>
<feature type="domain" description="ABC transporter" evidence="5">
    <location>
        <begin position="10"/>
        <end position="252"/>
    </location>
</feature>
<evidence type="ECO:0000259" key="5">
    <source>
        <dbReference type="PROSITE" id="PS50893"/>
    </source>
</evidence>
<dbReference type="PANTHER" id="PTHR43776">
    <property type="entry name" value="TRANSPORT ATP-BINDING PROTEIN"/>
    <property type="match status" value="1"/>
</dbReference>
<accession>A0ABN2N6W7</accession>
<sequence>MSEPSGPELLSVRDLAVSLGRGRARREILHGIDLDVRPGEIVGLVGETGSGKTTLARTVLGLNGIDRGSVRVAGTDVGGLRGRALRGFRMGGSVQYVFQDPLQSLDPDLTLGRSVGEVLEVRGIPDIEDRVAGAFRQVSLDPALAARRPSEVSGGQRQRAAIARAMIAGPRLLLCDEPVSALDAAHRISVLELLIRLRDEQELGMVFVSHDLGSVAGITDRLAVLHRGRIVEDGPTAEVVAEPRHPYTRLLLGSAPTLDGAGLDRASRAALRAELERL</sequence>
<dbReference type="InterPro" id="IPR027417">
    <property type="entry name" value="P-loop_NTPase"/>
</dbReference>
<keyword evidence="4" id="KW-0067">ATP-binding</keyword>
<dbReference type="CDD" id="cd03257">
    <property type="entry name" value="ABC_NikE_OppD_transporters"/>
    <property type="match status" value="1"/>
</dbReference>
<dbReference type="PANTHER" id="PTHR43776:SF7">
    <property type="entry name" value="D,D-DIPEPTIDE TRANSPORT ATP-BINDING PROTEIN DDPF-RELATED"/>
    <property type="match status" value="1"/>
</dbReference>
<protein>
    <recommendedName>
        <fullName evidence="5">ABC transporter domain-containing protein</fullName>
    </recommendedName>
</protein>
<keyword evidence="2" id="KW-0813">Transport</keyword>
<comment type="similarity">
    <text evidence="1">Belongs to the ABC transporter superfamily.</text>
</comment>
<dbReference type="InterPro" id="IPR013563">
    <property type="entry name" value="Oligopep_ABC_C"/>
</dbReference>
<evidence type="ECO:0000256" key="3">
    <source>
        <dbReference type="ARBA" id="ARBA00022741"/>
    </source>
</evidence>
<keyword evidence="3" id="KW-0547">Nucleotide-binding</keyword>
<dbReference type="Pfam" id="PF08352">
    <property type="entry name" value="oligo_HPY"/>
    <property type="match status" value="1"/>
</dbReference>